<evidence type="ECO:0000313" key="4">
    <source>
        <dbReference type="EMBL" id="GAC50110.1"/>
    </source>
</evidence>
<feature type="region of interest" description="Disordered" evidence="2">
    <location>
        <begin position="370"/>
        <end position="395"/>
    </location>
</feature>
<dbReference type="RefSeq" id="WP_005177389.1">
    <property type="nucleotide sequence ID" value="NZ_BANR01000021.1"/>
</dbReference>
<dbReference type="AlphaFoldDB" id="L7KMM5"/>
<dbReference type="eggNOG" id="COG0665">
    <property type="taxonomic scope" value="Bacteria"/>
</dbReference>
<sequence length="395" mass="41426">MTVGSQTPDLAVVGGGVIGLTCALAAVDAGMRVVVHDAGPQHRASHVAGGMLGSLGEGLPGEEALLEATSESVARWPLLLTRLGDPDKREAPDTREAPDRRDVGETDTGATIAVAGDSLFVATTATDLEYLSRLADKAWKPSLVDGREVRRVGPAEIRELEGALTSRLRGGFVAVGEGAVDNRVLLARLRGALRDAGAVLCNDTITDLGDVAGGQVLLAAGAGVSQLLPDAAIHVAKGEILRLSRTRWSVPPPRHVVRARVDGRAVYLVPRSGGIVVGATQYESHEPGAEVSGVRDLLDDALTVMPGLAGYTLTEVGVGYRPCSVDGLPLIRRADDRVIVAAGHGRNGIVLAPYTAHRVLELLQRNDGDGVGGRGYSTDASPETRYEETRYEETR</sequence>
<keyword evidence="5" id="KW-1185">Reference proteome</keyword>
<dbReference type="Proteomes" id="UP000010988">
    <property type="component" value="Unassembled WGS sequence"/>
</dbReference>
<feature type="region of interest" description="Disordered" evidence="2">
    <location>
        <begin position="84"/>
        <end position="107"/>
    </location>
</feature>
<dbReference type="EMBL" id="BANR01000021">
    <property type="protein sequence ID" value="GAC50110.1"/>
    <property type="molecule type" value="Genomic_DNA"/>
</dbReference>
<evidence type="ECO:0000256" key="2">
    <source>
        <dbReference type="SAM" id="MobiDB-lite"/>
    </source>
</evidence>
<dbReference type="Gene3D" id="3.30.9.10">
    <property type="entry name" value="D-Amino Acid Oxidase, subunit A, domain 2"/>
    <property type="match status" value="1"/>
</dbReference>
<dbReference type="SUPFAM" id="SSF51905">
    <property type="entry name" value="FAD/NAD(P)-binding domain"/>
    <property type="match status" value="1"/>
</dbReference>
<organism evidence="4 5">
    <name type="scientific">Gordonia aichiensis NBRC 108223</name>
    <dbReference type="NCBI Taxonomy" id="1220583"/>
    <lineage>
        <taxon>Bacteria</taxon>
        <taxon>Bacillati</taxon>
        <taxon>Actinomycetota</taxon>
        <taxon>Actinomycetes</taxon>
        <taxon>Mycobacteriales</taxon>
        <taxon>Gordoniaceae</taxon>
        <taxon>Gordonia</taxon>
    </lineage>
</organism>
<dbReference type="Gene3D" id="3.50.50.60">
    <property type="entry name" value="FAD/NAD(P)-binding domain"/>
    <property type="match status" value="1"/>
</dbReference>
<evidence type="ECO:0000256" key="1">
    <source>
        <dbReference type="ARBA" id="ARBA00023002"/>
    </source>
</evidence>
<dbReference type="OrthoDB" id="3214401at2"/>
<reference evidence="4 5" key="1">
    <citation type="submission" date="2012-12" db="EMBL/GenBank/DDBJ databases">
        <title>Whole genome shotgun sequence of Gordonia aichiensis NBRC 108223.</title>
        <authorList>
            <person name="Isaki-Nakamura S."/>
            <person name="Hosoyama A."/>
            <person name="Tsuchikane K."/>
            <person name="Ando Y."/>
            <person name="Baba S."/>
            <person name="Ohji S."/>
            <person name="Hamada M."/>
            <person name="Tamura T."/>
            <person name="Yamazoe A."/>
            <person name="Yamazaki S."/>
            <person name="Fujita N."/>
        </authorList>
    </citation>
    <scope>NUCLEOTIDE SEQUENCE [LARGE SCALE GENOMIC DNA]</scope>
    <source>
        <strain evidence="4 5">NBRC 108223</strain>
    </source>
</reference>
<proteinExistence type="predicted"/>
<gene>
    <name evidence="4" type="primary">thiO</name>
    <name evidence="4" type="ORF">GOACH_21_00020</name>
</gene>
<dbReference type="STRING" id="1220583.GOACH_21_00020"/>
<name>L7KMM5_9ACTN</name>
<dbReference type="SUPFAM" id="SSF54373">
    <property type="entry name" value="FAD-linked reductases, C-terminal domain"/>
    <property type="match status" value="1"/>
</dbReference>
<feature type="compositionally biased region" description="Basic and acidic residues" evidence="2">
    <location>
        <begin position="382"/>
        <end position="395"/>
    </location>
</feature>
<dbReference type="GO" id="GO:0016491">
    <property type="term" value="F:oxidoreductase activity"/>
    <property type="evidence" value="ECO:0007669"/>
    <property type="project" value="UniProtKB-KW"/>
</dbReference>
<evidence type="ECO:0000313" key="5">
    <source>
        <dbReference type="Proteomes" id="UP000010988"/>
    </source>
</evidence>
<comment type="caution">
    <text evidence="4">The sequence shown here is derived from an EMBL/GenBank/DDBJ whole genome shotgun (WGS) entry which is preliminary data.</text>
</comment>
<accession>L7KMM5</accession>
<feature type="compositionally biased region" description="Basic and acidic residues" evidence="2">
    <location>
        <begin position="84"/>
        <end position="104"/>
    </location>
</feature>
<dbReference type="InterPro" id="IPR006076">
    <property type="entry name" value="FAD-dep_OxRdtase"/>
</dbReference>
<protein>
    <submittedName>
        <fullName evidence="4">Thiamine biosynthesis oxidoreductase ThiO</fullName>
    </submittedName>
</protein>
<dbReference type="PANTHER" id="PTHR13847">
    <property type="entry name" value="SARCOSINE DEHYDROGENASE-RELATED"/>
    <property type="match status" value="1"/>
</dbReference>
<dbReference type="InterPro" id="IPR036188">
    <property type="entry name" value="FAD/NAD-bd_sf"/>
</dbReference>
<feature type="domain" description="FAD dependent oxidoreductase" evidence="3">
    <location>
        <begin position="9"/>
        <end position="361"/>
    </location>
</feature>
<dbReference type="GO" id="GO:0005737">
    <property type="term" value="C:cytoplasm"/>
    <property type="evidence" value="ECO:0007669"/>
    <property type="project" value="TreeGrafter"/>
</dbReference>
<dbReference type="PANTHER" id="PTHR13847:SF289">
    <property type="entry name" value="GLYCINE OXIDASE"/>
    <property type="match status" value="1"/>
</dbReference>
<evidence type="ECO:0000259" key="3">
    <source>
        <dbReference type="Pfam" id="PF01266"/>
    </source>
</evidence>
<dbReference type="Pfam" id="PF01266">
    <property type="entry name" value="DAO"/>
    <property type="match status" value="1"/>
</dbReference>
<keyword evidence="1" id="KW-0560">Oxidoreductase</keyword>